<dbReference type="Proteomes" id="UP000694544">
    <property type="component" value="Unplaced"/>
</dbReference>
<protein>
    <submittedName>
        <fullName evidence="1">Uncharacterized protein</fullName>
    </submittedName>
</protein>
<organism evidence="1 2">
    <name type="scientific">Moschus moschiferus</name>
    <name type="common">Siberian musk deer</name>
    <name type="synonym">Moschus sibiricus</name>
    <dbReference type="NCBI Taxonomy" id="68415"/>
    <lineage>
        <taxon>Eukaryota</taxon>
        <taxon>Metazoa</taxon>
        <taxon>Chordata</taxon>
        <taxon>Craniata</taxon>
        <taxon>Vertebrata</taxon>
        <taxon>Euteleostomi</taxon>
        <taxon>Mammalia</taxon>
        <taxon>Eutheria</taxon>
        <taxon>Laurasiatheria</taxon>
        <taxon>Artiodactyla</taxon>
        <taxon>Ruminantia</taxon>
        <taxon>Pecora</taxon>
        <taxon>Moschidae</taxon>
        <taxon>Moschus</taxon>
    </lineage>
</organism>
<evidence type="ECO:0000313" key="1">
    <source>
        <dbReference type="Ensembl" id="ENSMMSP00000003985.1"/>
    </source>
</evidence>
<dbReference type="AlphaFoldDB" id="A0A8C6FG95"/>
<proteinExistence type="predicted"/>
<reference evidence="1" key="2">
    <citation type="submission" date="2025-09" db="UniProtKB">
        <authorList>
            <consortium name="Ensembl"/>
        </authorList>
    </citation>
    <scope>IDENTIFICATION</scope>
</reference>
<name>A0A8C6FG95_MOSMO</name>
<evidence type="ECO:0000313" key="2">
    <source>
        <dbReference type="Proteomes" id="UP000694544"/>
    </source>
</evidence>
<sequence length="29" mass="3236">MAAAALRDLSQIVGVQQRGMRYLLSRAFL</sequence>
<dbReference type="Ensembl" id="ENSMMST00000004336.1">
    <property type="protein sequence ID" value="ENSMMSP00000003985.1"/>
    <property type="gene ID" value="ENSMMSG00000003010.1"/>
</dbReference>
<accession>A0A8C6FG95</accession>
<keyword evidence="2" id="KW-1185">Reference proteome</keyword>
<reference evidence="1" key="1">
    <citation type="submission" date="2025-08" db="UniProtKB">
        <authorList>
            <consortium name="Ensembl"/>
        </authorList>
    </citation>
    <scope>IDENTIFICATION</scope>
</reference>